<dbReference type="EMBL" id="MSFI01000021">
    <property type="protein sequence ID" value="OMP66338.1"/>
    <property type="molecule type" value="Genomic_DNA"/>
</dbReference>
<feature type="domain" description="Histidine-specific methyltransferase SAM-dependent" evidence="3">
    <location>
        <begin position="22"/>
        <end position="319"/>
    </location>
</feature>
<dbReference type="PANTHER" id="PTHR43397:SF1">
    <property type="entry name" value="ERGOTHIONEINE BIOSYNTHESIS PROTEIN 1"/>
    <property type="match status" value="1"/>
</dbReference>
<dbReference type="NCBIfam" id="TIGR03438">
    <property type="entry name" value="egtD_ergothio"/>
    <property type="match status" value="1"/>
</dbReference>
<dbReference type="Gene3D" id="3.40.50.150">
    <property type="entry name" value="Vaccinia Virus protein VP39"/>
    <property type="match status" value="1"/>
</dbReference>
<dbReference type="PANTHER" id="PTHR43397">
    <property type="entry name" value="ERGOTHIONEINE BIOSYNTHESIS PROTEIN 1"/>
    <property type="match status" value="1"/>
</dbReference>
<dbReference type="OrthoDB" id="5289726at2"/>
<dbReference type="RefSeq" id="WP_076766874.1">
    <property type="nucleotide sequence ID" value="NZ_MSFI01000021.1"/>
</dbReference>
<organism evidence="4 5">
    <name type="scientific">Domibacillus epiphyticus</name>
    <dbReference type="NCBI Taxonomy" id="1714355"/>
    <lineage>
        <taxon>Bacteria</taxon>
        <taxon>Bacillati</taxon>
        <taxon>Bacillota</taxon>
        <taxon>Bacilli</taxon>
        <taxon>Bacillales</taxon>
        <taxon>Bacillaceae</taxon>
        <taxon>Domibacillus</taxon>
    </lineage>
</organism>
<dbReference type="GO" id="GO:0032259">
    <property type="term" value="P:methylation"/>
    <property type="evidence" value="ECO:0007669"/>
    <property type="project" value="UniProtKB-KW"/>
</dbReference>
<keyword evidence="1 4" id="KW-0489">Methyltransferase</keyword>
<dbReference type="PIRSF" id="PIRSF018005">
    <property type="entry name" value="UCP018005"/>
    <property type="match status" value="1"/>
</dbReference>
<dbReference type="InterPro" id="IPR051128">
    <property type="entry name" value="EgtD_Methyltrsf_superfamily"/>
</dbReference>
<dbReference type="STRING" id="1714355.BTO28_12825"/>
<keyword evidence="5" id="KW-1185">Reference proteome</keyword>
<dbReference type="Proteomes" id="UP000188613">
    <property type="component" value="Unassembled WGS sequence"/>
</dbReference>
<accession>A0A1V2A5T0</accession>
<gene>
    <name evidence="4" type="ORF">BTO28_12825</name>
</gene>
<proteinExistence type="predicted"/>
<reference evidence="4 5" key="1">
    <citation type="submission" date="2016-12" db="EMBL/GenBank/DDBJ databases">
        <title>Domibacillus sp. SAB 38T whole genome sequencing.</title>
        <authorList>
            <person name="Verma A."/>
            <person name="Ojha A.K."/>
            <person name="Krishnamurthi S."/>
        </authorList>
    </citation>
    <scope>NUCLEOTIDE SEQUENCE [LARGE SCALE GENOMIC DNA]</scope>
    <source>
        <strain evidence="4 5">SAB 38</strain>
    </source>
</reference>
<dbReference type="InterPro" id="IPR035094">
    <property type="entry name" value="EgtD"/>
</dbReference>
<evidence type="ECO:0000313" key="4">
    <source>
        <dbReference type="EMBL" id="OMP66338.1"/>
    </source>
</evidence>
<dbReference type="AlphaFoldDB" id="A0A1V2A5T0"/>
<dbReference type="InterPro" id="IPR017804">
    <property type="entry name" value="MeTrfase_EgtD-like"/>
</dbReference>
<protein>
    <submittedName>
        <fullName evidence="4">Dimethylhistidine N-methyltransferase</fullName>
    </submittedName>
</protein>
<dbReference type="InterPro" id="IPR029063">
    <property type="entry name" value="SAM-dependent_MTases_sf"/>
</dbReference>
<evidence type="ECO:0000256" key="2">
    <source>
        <dbReference type="ARBA" id="ARBA00022679"/>
    </source>
</evidence>
<keyword evidence="2 4" id="KW-0808">Transferase</keyword>
<evidence type="ECO:0000313" key="5">
    <source>
        <dbReference type="Proteomes" id="UP000188613"/>
    </source>
</evidence>
<evidence type="ECO:0000256" key="1">
    <source>
        <dbReference type="ARBA" id="ARBA00022603"/>
    </source>
</evidence>
<dbReference type="SUPFAM" id="SSF53335">
    <property type="entry name" value="S-adenosyl-L-methionine-dependent methyltransferases"/>
    <property type="match status" value="1"/>
</dbReference>
<dbReference type="InterPro" id="IPR019257">
    <property type="entry name" value="MeTrfase_dom"/>
</dbReference>
<sequence>MKTTEANIIPYDLYAKKENMFEEVLNGLRSTVKKIPSKYLYDEKGSELFERITEQVEYYPARTEIAILETYKAEIAHTVGPVSSLIEYGSGSSKKIKTLLNALHSLEEYIPIDISKDFLFESCLKLSLEFPHLKVKAVCGDYTYPLNLPLNKEGRKVVFFPGSTIGNFEPDEVSAFLHRTFHLLESGDGFIIGVDLKKDATILHEAYNDPNGITAEFNLNLLNRINRELHGNFQIEQFQHKAFYNNEKGKIEMHIQSLCDQTVNVGQEAIRFRKGEMIHTENSYKYSVQEFQTLIQNCGFSSIRVWTDREELFSVHYIEKS</sequence>
<name>A0A1V2A5T0_9BACI</name>
<evidence type="ECO:0000259" key="3">
    <source>
        <dbReference type="Pfam" id="PF10017"/>
    </source>
</evidence>
<dbReference type="Pfam" id="PF10017">
    <property type="entry name" value="Methyltransf_33"/>
    <property type="match status" value="1"/>
</dbReference>
<dbReference type="GO" id="GO:0008168">
    <property type="term" value="F:methyltransferase activity"/>
    <property type="evidence" value="ECO:0007669"/>
    <property type="project" value="UniProtKB-KW"/>
</dbReference>
<comment type="caution">
    <text evidence="4">The sequence shown here is derived from an EMBL/GenBank/DDBJ whole genome shotgun (WGS) entry which is preliminary data.</text>
</comment>